<gene>
    <name evidence="3" type="ORF">PHAVU_006G141000g</name>
</gene>
<name>V7BRF3_PHAVU</name>
<feature type="compositionally biased region" description="Polar residues" evidence="2">
    <location>
        <begin position="343"/>
        <end position="356"/>
    </location>
</feature>
<dbReference type="AlphaFoldDB" id="V7BRF3"/>
<evidence type="ECO:0008006" key="5">
    <source>
        <dbReference type="Google" id="ProtNLM"/>
    </source>
</evidence>
<evidence type="ECO:0000313" key="3">
    <source>
        <dbReference type="EMBL" id="ESW19625.1"/>
    </source>
</evidence>
<feature type="compositionally biased region" description="Polar residues" evidence="2">
    <location>
        <begin position="33"/>
        <end position="45"/>
    </location>
</feature>
<dbReference type="OrthoDB" id="760436at2759"/>
<feature type="region of interest" description="Disordered" evidence="2">
    <location>
        <begin position="343"/>
        <end position="381"/>
    </location>
</feature>
<evidence type="ECO:0000256" key="1">
    <source>
        <dbReference type="SAM" id="Coils"/>
    </source>
</evidence>
<dbReference type="PANTHER" id="PTHR35493:SF1">
    <property type="entry name" value="STRUCTURAL MAINTENANCE OF CHROMOSOMES PROTEIN"/>
    <property type="match status" value="1"/>
</dbReference>
<dbReference type="PANTHER" id="PTHR35493">
    <property type="entry name" value="STRUCTURAL MAINTENANCE OF CHROMOSOMES PROTEIN"/>
    <property type="match status" value="1"/>
</dbReference>
<dbReference type="eggNOG" id="ENOG502QS7C">
    <property type="taxonomic scope" value="Eukaryota"/>
</dbReference>
<accession>V7BRF3</accession>
<dbReference type="Proteomes" id="UP000000226">
    <property type="component" value="Chromosome 6"/>
</dbReference>
<reference evidence="4" key="1">
    <citation type="journal article" date="2014" name="Nat. Genet.">
        <title>A reference genome for common bean and genome-wide analysis of dual domestications.</title>
        <authorList>
            <person name="Schmutz J."/>
            <person name="McClean P.E."/>
            <person name="Mamidi S."/>
            <person name="Wu G.A."/>
            <person name="Cannon S.B."/>
            <person name="Grimwood J."/>
            <person name="Jenkins J."/>
            <person name="Shu S."/>
            <person name="Song Q."/>
            <person name="Chavarro C."/>
            <person name="Torres-Torres M."/>
            <person name="Geffroy V."/>
            <person name="Moghaddam S.M."/>
            <person name="Gao D."/>
            <person name="Abernathy B."/>
            <person name="Barry K."/>
            <person name="Blair M."/>
            <person name="Brick M.A."/>
            <person name="Chovatia M."/>
            <person name="Gepts P."/>
            <person name="Goodstein D.M."/>
            <person name="Gonzales M."/>
            <person name="Hellsten U."/>
            <person name="Hyten D.L."/>
            <person name="Jia G."/>
            <person name="Kelly J.D."/>
            <person name="Kudrna D."/>
            <person name="Lee R."/>
            <person name="Richard M.M."/>
            <person name="Miklas P.N."/>
            <person name="Osorno J.M."/>
            <person name="Rodrigues J."/>
            <person name="Thareau V."/>
            <person name="Urrea C.A."/>
            <person name="Wang M."/>
            <person name="Yu Y."/>
            <person name="Zhang M."/>
            <person name="Wing R.A."/>
            <person name="Cregan P.B."/>
            <person name="Rokhsar D.S."/>
            <person name="Jackson S.A."/>
        </authorList>
    </citation>
    <scope>NUCLEOTIDE SEQUENCE [LARGE SCALE GENOMIC DNA]</scope>
    <source>
        <strain evidence="4">cv. G19833</strain>
    </source>
</reference>
<proteinExistence type="predicted"/>
<keyword evidence="1" id="KW-0175">Coiled coil</keyword>
<organism evidence="3 4">
    <name type="scientific">Phaseolus vulgaris</name>
    <name type="common">Kidney bean</name>
    <name type="synonym">French bean</name>
    <dbReference type="NCBI Taxonomy" id="3885"/>
    <lineage>
        <taxon>Eukaryota</taxon>
        <taxon>Viridiplantae</taxon>
        <taxon>Streptophyta</taxon>
        <taxon>Embryophyta</taxon>
        <taxon>Tracheophyta</taxon>
        <taxon>Spermatophyta</taxon>
        <taxon>Magnoliopsida</taxon>
        <taxon>eudicotyledons</taxon>
        <taxon>Gunneridae</taxon>
        <taxon>Pentapetalae</taxon>
        <taxon>rosids</taxon>
        <taxon>fabids</taxon>
        <taxon>Fabales</taxon>
        <taxon>Fabaceae</taxon>
        <taxon>Papilionoideae</taxon>
        <taxon>50 kb inversion clade</taxon>
        <taxon>NPAAA clade</taxon>
        <taxon>indigoferoid/millettioid clade</taxon>
        <taxon>Phaseoleae</taxon>
        <taxon>Phaseolus</taxon>
    </lineage>
</organism>
<dbReference type="Gramene" id="ESW19625">
    <property type="protein sequence ID" value="ESW19625"/>
    <property type="gene ID" value="PHAVU_006G141000g"/>
</dbReference>
<protein>
    <recommendedName>
        <fullName evidence="5">Structural maintenance of chromosomes protein</fullName>
    </recommendedName>
</protein>
<evidence type="ECO:0000313" key="4">
    <source>
        <dbReference type="Proteomes" id="UP000000226"/>
    </source>
</evidence>
<dbReference type="OMA" id="DACNSWE"/>
<feature type="compositionally biased region" description="Low complexity" evidence="2">
    <location>
        <begin position="8"/>
        <end position="32"/>
    </location>
</feature>
<feature type="coiled-coil region" evidence="1">
    <location>
        <begin position="151"/>
        <end position="192"/>
    </location>
</feature>
<evidence type="ECO:0000256" key="2">
    <source>
        <dbReference type="SAM" id="MobiDB-lite"/>
    </source>
</evidence>
<feature type="region of interest" description="Disordered" evidence="2">
    <location>
        <begin position="1"/>
        <end position="56"/>
    </location>
</feature>
<keyword evidence="4" id="KW-1185">Reference proteome</keyword>
<sequence length="381" mass="42366">MASSGAKPSSRYSSYDSRSSTSSHFSDPSSSHEFNNPRTKPTSSRALVKTKPSHTAKVDPTFTTMVKKFMDRKPKSSSATATRLIIPSDLLVQDLKKDAKRVAGFSTLQKKLFGKGGSEKKEKVKALTEVKNNTRTLAMVLRSERELLSINKEHDEQISHLNQMLEDKNKEVEKLKDLCLKQREEIKSLKNAILFPDVMNSQLQELLEKQGSELKQAKVVIPALQQQVFSLTGQLQTLAEDLAEVKADKYSAKAGLLGYGSSPRTPTHVREDACNSWEFSSDDQSDDLLLKDLNPCLTPFTAKSRSKEFEGRGSGSILDESLSEDDAKVYPEMNFSSLDHNFSKSSDCCHNSSKRSVATKAGRRSDESKLAYGGRMNHKFA</sequence>
<dbReference type="EMBL" id="CM002293">
    <property type="protein sequence ID" value="ESW19625.1"/>
    <property type="molecule type" value="Genomic_DNA"/>
</dbReference>
<dbReference type="STRING" id="3885.V7BRF3"/>